<dbReference type="Proteomes" id="UP000030758">
    <property type="component" value="Unassembled WGS sequence"/>
</dbReference>
<evidence type="ECO:0000313" key="3">
    <source>
        <dbReference type="Proteomes" id="UP000030764"/>
    </source>
</evidence>
<name>A0A085MLN7_9BILA</name>
<gene>
    <name evidence="1" type="ORF">M513_00896</name>
    <name evidence="2" type="ORF">M514_00896</name>
</gene>
<accession>A0A085MLN7</accession>
<dbReference type="EMBL" id="KL367596">
    <property type="protein sequence ID" value="KFD62403.1"/>
    <property type="molecule type" value="Genomic_DNA"/>
</dbReference>
<protein>
    <submittedName>
        <fullName evidence="1">Uncharacterized protein</fullName>
    </submittedName>
</protein>
<reference evidence="1 3" key="1">
    <citation type="journal article" date="2014" name="Nat. Genet.">
        <title>Genome and transcriptome of the porcine whipworm Trichuris suis.</title>
        <authorList>
            <person name="Jex A.R."/>
            <person name="Nejsum P."/>
            <person name="Schwarz E.M."/>
            <person name="Hu L."/>
            <person name="Young N.D."/>
            <person name="Hall R.S."/>
            <person name="Korhonen P.K."/>
            <person name="Liao S."/>
            <person name="Thamsborg S."/>
            <person name="Xia J."/>
            <person name="Xu P."/>
            <person name="Wang S."/>
            <person name="Scheerlinck J.P."/>
            <person name="Hofmann A."/>
            <person name="Sternberg P.W."/>
            <person name="Wang J."/>
            <person name="Gasser R.B."/>
        </authorList>
    </citation>
    <scope>NUCLEOTIDE SEQUENCE [LARGE SCALE GENOMIC DNA]</scope>
    <source>
        <strain evidence="2">DCEP-RM93F</strain>
        <strain evidence="1">DCEP-RM93M</strain>
    </source>
</reference>
<proteinExistence type="predicted"/>
<feature type="non-terminal residue" evidence="1">
    <location>
        <position position="77"/>
    </location>
</feature>
<evidence type="ECO:0000313" key="2">
    <source>
        <dbReference type="EMBL" id="KFD62403.1"/>
    </source>
</evidence>
<feature type="non-terminal residue" evidence="1">
    <location>
        <position position="1"/>
    </location>
</feature>
<dbReference type="AlphaFoldDB" id="A0A085MLN7"/>
<evidence type="ECO:0000313" key="1">
    <source>
        <dbReference type="EMBL" id="KFD58133.1"/>
    </source>
</evidence>
<keyword evidence="3" id="KW-1185">Reference proteome</keyword>
<dbReference type="Proteomes" id="UP000030764">
    <property type="component" value="Unassembled WGS sequence"/>
</dbReference>
<organism evidence="1 3">
    <name type="scientific">Trichuris suis</name>
    <name type="common">pig whipworm</name>
    <dbReference type="NCBI Taxonomy" id="68888"/>
    <lineage>
        <taxon>Eukaryota</taxon>
        <taxon>Metazoa</taxon>
        <taxon>Ecdysozoa</taxon>
        <taxon>Nematoda</taxon>
        <taxon>Enoplea</taxon>
        <taxon>Dorylaimia</taxon>
        <taxon>Trichinellida</taxon>
        <taxon>Trichuridae</taxon>
        <taxon>Trichuris</taxon>
    </lineage>
</organism>
<sequence length="77" mass="9397">WLTWIFWVFIVREFDIRDFVTRDFVIRAFDIHLLEMTLQEVVSMKSTIRHGELTKATWRNGWMRITPQLLLTTTMTH</sequence>
<dbReference type="EMBL" id="KL363185">
    <property type="protein sequence ID" value="KFD58133.1"/>
    <property type="molecule type" value="Genomic_DNA"/>
</dbReference>